<dbReference type="GeneID" id="294892"/>
<keyword evidence="6" id="KW-1185">Reference proteome</keyword>
<protein>
    <submittedName>
        <fullName evidence="5">GTPase activating protein testicular GAP1</fullName>
    </submittedName>
</protein>
<dbReference type="InterPro" id="IPR000198">
    <property type="entry name" value="RhoGAP_dom"/>
</dbReference>
<dbReference type="GO" id="GO:0007165">
    <property type="term" value="P:signal transduction"/>
    <property type="evidence" value="ECO:0007669"/>
    <property type="project" value="InterPro"/>
</dbReference>
<evidence type="ECO:0000313" key="5">
    <source>
        <dbReference type="Ensembl" id="ENSRNOP00000073694.1"/>
    </source>
</evidence>
<gene>
    <name evidence="5 7" type="primary">Tgap1</name>
    <name evidence="7" type="synonym">tGap1</name>
</gene>
<dbReference type="FunFam" id="2.30.29.30:FF:000757">
    <property type="entry name" value="GTPase-activating protein testicular GAP1"/>
    <property type="match status" value="1"/>
</dbReference>
<dbReference type="PANTHER" id="PTHR23179:SF39">
    <property type="entry name" value="GENE 1527-RELATED"/>
    <property type="match status" value="1"/>
</dbReference>
<feature type="domain" description="Rho-GAP" evidence="4">
    <location>
        <begin position="854"/>
        <end position="1037"/>
    </location>
</feature>
<evidence type="ECO:0000313" key="6">
    <source>
        <dbReference type="Proteomes" id="UP000002494"/>
    </source>
</evidence>
<dbReference type="InterPro" id="IPR047886">
    <property type="entry name" value="ARHGAP20-like_RhoGAP"/>
</dbReference>
<dbReference type="GeneTree" id="ENSGT00940000163685"/>
<dbReference type="FunFam" id="1.10.555.10:FF:000055">
    <property type="entry name" value="Similar to GTPase-activating protein testicular GAP1"/>
    <property type="match status" value="3"/>
</dbReference>
<reference evidence="8" key="1">
    <citation type="journal article" date="2012" name="Nat. Commun.">
        <title>Quantitative maps of protein phosphorylation sites across 14 different rat organs and tissues.</title>
        <authorList>
            <person name="Lundby A."/>
            <person name="Secher A."/>
            <person name="Lage K."/>
            <person name="Nordsborg N.B."/>
            <person name="Dmytriyev A."/>
            <person name="Lundby C."/>
            <person name="Olsen J.V."/>
        </authorList>
    </citation>
    <scope>IDENTIFICATION BY MASS SPECTROMETRY [LARGE SCALE ANALYSIS]</scope>
</reference>
<evidence type="ECO:0000256" key="1">
    <source>
        <dbReference type="ARBA" id="ARBA00022468"/>
    </source>
</evidence>
<dbReference type="CTD" id="294892"/>
<dbReference type="RefSeq" id="XP_038957886.1">
    <property type="nucleotide sequence ID" value="XM_039101958.2"/>
</dbReference>
<feature type="domain" description="Rho-GAP" evidence="4">
    <location>
        <begin position="291"/>
        <end position="476"/>
    </location>
</feature>
<evidence type="ECO:0000256" key="2">
    <source>
        <dbReference type="ARBA" id="ARBA00022553"/>
    </source>
</evidence>
<dbReference type="ExpressionAtlas" id="A0A0G2K665">
    <property type="expression patterns" value="baseline and differential"/>
</dbReference>
<dbReference type="InterPro" id="IPR000159">
    <property type="entry name" value="RA_dom"/>
</dbReference>
<dbReference type="Gene3D" id="1.10.555.10">
    <property type="entry name" value="Rho GTPase activation protein"/>
    <property type="match status" value="4"/>
</dbReference>
<feature type="domain" description="Rho-GAP" evidence="4">
    <location>
        <begin position="578"/>
        <end position="761"/>
    </location>
</feature>
<dbReference type="InParanoid" id="A0A0G2K665"/>
<evidence type="ECO:0000259" key="4">
    <source>
        <dbReference type="PROSITE" id="PS50238"/>
    </source>
</evidence>
<feature type="region of interest" description="Disordered" evidence="3">
    <location>
        <begin position="499"/>
        <end position="525"/>
    </location>
</feature>
<dbReference type="SUPFAM" id="SSF50729">
    <property type="entry name" value="PH domain-like"/>
    <property type="match status" value="1"/>
</dbReference>
<dbReference type="FunFam" id="1.10.555.10:FF:000080">
    <property type="entry name" value="Similar to GTPase-activating protein testicular GAP1"/>
    <property type="match status" value="1"/>
</dbReference>
<reference evidence="5" key="3">
    <citation type="submission" date="2025-08" db="UniProtKB">
        <authorList>
            <consortium name="Ensembl"/>
        </authorList>
    </citation>
    <scope>IDENTIFICATION</scope>
    <source>
        <strain evidence="5">Brown Norway</strain>
    </source>
</reference>
<sequence>MDMTEEEDVGEENRTVVCQGAVVIRRGWMRKKRYLTLFNDVLVISSKLNKKKFKIKHVIPLTYLWVGDEVDAFRSDNTAASKSIYLYWPMGHVVATFRSMEQTIWWYFFLQRSIREAKKHNKIEIPMQIFTEDIACCDTPLYVTATNFDTVNDIISKLLPMIRKHNTEDYQLWFCPGPGKAPRLLQGHEYPHDIRMINIQKNFSSRDLRNFTAVPSLPGVIMKYLNADVHGKFILKPRNSTRSQQQKNMKEKTFKKQRTSITSWLDRGSVPHQDKVCTIPQVKKGGKLFGRELSSICQDGDLPSAILDMLYLLKKEGPTTKGVFIEPPSTTLFQTVKDKLDSGEEVDIEKQSVHVVAWIFKDFLQNIEGSLMTSKLYDEWIAVTEKVNDEEKLVAVQSLLDKMPPENAALLRQLFRILYEIKNNSAVNEMSSYHLSVGLAPCLLFVPSSCNNGMTNDISKKISLVKFMIENSPQFFGEDLAAVWHGASLYHRPGAKSLCPQSTPTNSGNVKETKHGLSSSPSGRTCTPGYNTLRRRSAALLPHEGIIDSQKHEVNVYTKPTVPSLNPPQAKQKCLFGKSLTSLFEDKKLPTPILDMLSIIAEKGHESDHIFKILPKESHWSLRYRLDSEQHIDWDEECVLVIASVLKDFIINIDGSLLTLEFYENWLSIPDEGTLAEKINAIQSLLQQIPEPNFILLKHLVYVLVIIKDSSMNNLDSYRLSLRIAPHVLWGKTSRDSLFGTDVLRKLSIMQIMIDNYHEIFGNDDMFIKHTDKESNDLRMNEESKSSSDKSPVMTNVIACCTGTTCDNNEKLNISCAALQEEGPPEKCEDNEYSNPPVRCLFPLRPAKKCLFGQPLTSIFEDKKIPTPIFDMLSIIAEKGKDTDHIFKTLSEYSHWSLRDKIDTYQYINWNEERVLVIASVLKDFITHIDGSLLTCELYESWLSVPDEGTLAEQINAIQRLLQKIPEPNFILLKHLICVLVIIKDSSTNKLDTNRLSLRLGPHLLWGWTSSDAFFGKNVSRKLSIIQIMIDNYHQIFGNDDMFIKHTDKESDDLKMNEESKSSSDKSPVMTNVIACCTGTTCDKNEKFNISYAALQVAGPTEKQKSNIYTKPPEYSNPTPSRKKCLFGKNLTSIYVDSKLPAPILEMLSIIAEKGKESDQIFAILPENSHWSLRERIESEELIDWNEEGILVIASVLKDFITNIEGSLLTSDLYESWLSVPDEGTLAGKINAIQRLLLKIPQANFILLKHLICVLVKIRDSSMNNLDSNNLSVRIAPYVLWNQTPKDTLFGSDVSRKMSIIQIMIDNYSQIFGNDSIFCKGIDKRPEDLKTCPDSINASGKSPIMNEFLGGRNRKTYDNSENFKISSIALQEEGPTGQDTKTATYKW</sequence>
<dbReference type="RGD" id="1359558">
    <property type="gene designation" value="Tgap1"/>
</dbReference>
<dbReference type="Gene3D" id="2.30.29.30">
    <property type="entry name" value="Pleckstrin-homology domain (PH domain)/Phosphotyrosine-binding domain (PTB)"/>
    <property type="match status" value="1"/>
</dbReference>
<organism evidence="5 6">
    <name type="scientific">Rattus norvegicus</name>
    <name type="common">Rat</name>
    <dbReference type="NCBI Taxonomy" id="10116"/>
    <lineage>
        <taxon>Eukaryota</taxon>
        <taxon>Metazoa</taxon>
        <taxon>Chordata</taxon>
        <taxon>Craniata</taxon>
        <taxon>Vertebrata</taxon>
        <taxon>Euteleostomi</taxon>
        <taxon>Mammalia</taxon>
        <taxon>Eutheria</taxon>
        <taxon>Euarchontoglires</taxon>
        <taxon>Glires</taxon>
        <taxon>Rodentia</taxon>
        <taxon>Myomorpha</taxon>
        <taxon>Muroidea</taxon>
        <taxon>Muridae</taxon>
        <taxon>Murinae</taxon>
        <taxon>Rattus</taxon>
    </lineage>
</organism>
<dbReference type="Pfam" id="PF00788">
    <property type="entry name" value="RA"/>
    <property type="match status" value="1"/>
</dbReference>
<dbReference type="AGR" id="RGD:1359558"/>
<dbReference type="InterPro" id="IPR047887">
    <property type="entry name" value="ARHGAP20_PH"/>
</dbReference>
<dbReference type="SMART" id="SM00324">
    <property type="entry name" value="RhoGAP"/>
    <property type="match status" value="4"/>
</dbReference>
<dbReference type="Bgee" id="ENSRNOG00000022511">
    <property type="expression patterns" value="Expressed in testis and 11 other cell types or tissues"/>
</dbReference>
<dbReference type="SMR" id="A0A0G2K665"/>
<accession>A0A0G2K665</accession>
<dbReference type="Ensembl" id="ENSRNOT00000082912.3">
    <property type="protein sequence ID" value="ENSRNOP00000073694.1"/>
    <property type="gene ID" value="ENSRNOG00000022511.9"/>
</dbReference>
<reference evidence="5" key="2">
    <citation type="submission" date="2024-01" db="EMBL/GenBank/DDBJ databases">
        <title>GRCr8: a new rat reference genome assembly contstructed from accurate long reads and long range scaffolding.</title>
        <authorList>
            <person name="Doris P.A."/>
            <person name="Kalbfleisch T."/>
            <person name="Li K."/>
            <person name="Howe K."/>
            <person name="Wood J."/>
        </authorList>
    </citation>
    <scope>NUCLEOTIDE SEQUENCE [LARGE SCALE GENOMIC DNA]</scope>
    <source>
        <strain evidence="5">Brown Norway</strain>
    </source>
</reference>
<dbReference type="GlyGen" id="A0A0G2K665">
    <property type="glycosylation" value="1 site"/>
</dbReference>
<reference evidence="5" key="4">
    <citation type="submission" date="2025-09" db="UniProtKB">
        <authorList>
            <consortium name="Ensembl"/>
        </authorList>
    </citation>
    <scope>IDENTIFICATION</scope>
    <source>
        <strain evidence="5">Brown Norway</strain>
    </source>
</reference>
<keyword evidence="2" id="KW-0597">Phosphoprotein</keyword>
<dbReference type="PROSITE" id="PS50238">
    <property type="entry name" value="RHOGAP"/>
    <property type="match status" value="4"/>
</dbReference>
<name>A0A0G2K665_RAT</name>
<dbReference type="CDD" id="cd04402">
    <property type="entry name" value="RhoGAP_ARHGAP20"/>
    <property type="match status" value="1"/>
</dbReference>
<dbReference type="PANTHER" id="PTHR23179">
    <property type="entry name" value="T-CELL ACTIVATION RHO GTPASE ACTIVATING PROTEIN-RELATED"/>
    <property type="match status" value="1"/>
</dbReference>
<dbReference type="eggNOG" id="KOG4724">
    <property type="taxonomic scope" value="Eukaryota"/>
</dbReference>
<dbReference type="InterPro" id="IPR008936">
    <property type="entry name" value="Rho_GTPase_activation_prot"/>
</dbReference>
<dbReference type="AlphaFoldDB" id="A0A0G2K665"/>
<dbReference type="Pfam" id="PF22286">
    <property type="entry name" value="RHG20_PH"/>
    <property type="match status" value="1"/>
</dbReference>
<dbReference type="Proteomes" id="UP000002494">
    <property type="component" value="Chromosome 2"/>
</dbReference>
<dbReference type="GO" id="GO:0005096">
    <property type="term" value="F:GTPase activator activity"/>
    <property type="evidence" value="ECO:0000318"/>
    <property type="project" value="GO_Central"/>
</dbReference>
<dbReference type="RefSeq" id="XP_038957885.1">
    <property type="nucleotide sequence ID" value="XM_039101957.2"/>
</dbReference>
<dbReference type="SUPFAM" id="SSF48350">
    <property type="entry name" value="GTPase activation domain, GAP"/>
    <property type="match status" value="4"/>
</dbReference>
<dbReference type="Pfam" id="PF00620">
    <property type="entry name" value="RhoGAP"/>
    <property type="match status" value="4"/>
</dbReference>
<proteinExistence type="evidence at protein level"/>
<evidence type="ECO:0000313" key="7">
    <source>
        <dbReference type="RGD" id="1359558"/>
    </source>
</evidence>
<keyword evidence="1" id="KW-0343">GTPase activation</keyword>
<feature type="domain" description="Rho-GAP" evidence="4">
    <location>
        <begin position="1129"/>
        <end position="1312"/>
    </location>
</feature>
<dbReference type="STRING" id="10116.ENSRNOP00000073694"/>
<dbReference type="GO" id="GO:0035023">
    <property type="term" value="P:regulation of Rho protein signal transduction"/>
    <property type="evidence" value="ECO:0007669"/>
    <property type="project" value="InterPro"/>
</dbReference>
<dbReference type="InterPro" id="IPR011993">
    <property type="entry name" value="PH-like_dom_sf"/>
</dbReference>
<evidence type="ECO:0007829" key="8">
    <source>
        <dbReference type="PubMed" id="22673903"/>
    </source>
</evidence>
<evidence type="ECO:0000256" key="3">
    <source>
        <dbReference type="SAM" id="MobiDB-lite"/>
    </source>
</evidence>